<dbReference type="FunFam" id="2.120.10.90:FF:000005">
    <property type="entry name" value="DNA topoisomerase 4 subunit A"/>
    <property type="match status" value="1"/>
</dbReference>
<dbReference type="GO" id="GO:0034335">
    <property type="term" value="F:DNA negative supercoiling activity"/>
    <property type="evidence" value="ECO:0007669"/>
    <property type="project" value="UniProtKB-ARBA"/>
</dbReference>
<evidence type="ECO:0000256" key="3">
    <source>
        <dbReference type="ARBA" id="ARBA00022741"/>
    </source>
</evidence>
<dbReference type="InterPro" id="IPR002205">
    <property type="entry name" value="Topo_IIA_dom_A"/>
</dbReference>
<evidence type="ECO:0000256" key="7">
    <source>
        <dbReference type="ARBA" id="ARBA00023235"/>
    </source>
</evidence>
<evidence type="ECO:0000313" key="14">
    <source>
        <dbReference type="Proteomes" id="UP000263619"/>
    </source>
</evidence>
<dbReference type="NCBIfam" id="NF004044">
    <property type="entry name" value="PRK05561.1"/>
    <property type="match status" value="1"/>
</dbReference>
<dbReference type="PROSITE" id="PS52040">
    <property type="entry name" value="TOPO_IIA"/>
    <property type="match status" value="1"/>
</dbReference>
<dbReference type="GO" id="GO:0005694">
    <property type="term" value="C:chromosome"/>
    <property type="evidence" value="ECO:0007669"/>
    <property type="project" value="InterPro"/>
</dbReference>
<dbReference type="InterPro" id="IPR050220">
    <property type="entry name" value="Type_II_DNA_Topoisomerases"/>
</dbReference>
<dbReference type="GO" id="GO:0006265">
    <property type="term" value="P:DNA topological change"/>
    <property type="evidence" value="ECO:0007669"/>
    <property type="project" value="UniProtKB-UniRule"/>
</dbReference>
<dbReference type="Pfam" id="PF03989">
    <property type="entry name" value="DNA_gyraseA_C"/>
    <property type="match status" value="6"/>
</dbReference>
<dbReference type="OrthoDB" id="9806486at2"/>
<dbReference type="FunFam" id="3.30.1360.40:FF:000002">
    <property type="entry name" value="DNA gyrase subunit A"/>
    <property type="match status" value="1"/>
</dbReference>
<comment type="similarity">
    <text evidence="2 9">Belongs to the type II topoisomerase GyrA/ParC subunit family.</text>
</comment>
<feature type="short sequence motif" description="GyrA-box" evidence="9">
    <location>
        <begin position="525"/>
        <end position="531"/>
    </location>
</feature>
<proteinExistence type="inferred from homology"/>
<protein>
    <recommendedName>
        <fullName evidence="9">DNA gyrase subunit A</fullName>
        <ecNumber evidence="9">5.6.2.2</ecNumber>
    </recommendedName>
</protein>
<dbReference type="Gene3D" id="1.10.268.10">
    <property type="entry name" value="Topoisomerase, domain 3"/>
    <property type="match status" value="1"/>
</dbReference>
<dbReference type="EC" id="5.6.2.2" evidence="9"/>
<dbReference type="Gene3D" id="3.30.1360.40">
    <property type="match status" value="1"/>
</dbReference>
<name>A0A224AJV0_9FLAO</name>
<dbReference type="GO" id="GO:0006261">
    <property type="term" value="P:DNA-templated DNA replication"/>
    <property type="evidence" value="ECO:0007669"/>
    <property type="project" value="UniProtKB-UniRule"/>
</dbReference>
<dbReference type="NCBIfam" id="NF004043">
    <property type="entry name" value="PRK05560.1"/>
    <property type="match status" value="1"/>
</dbReference>
<dbReference type="InterPro" id="IPR006691">
    <property type="entry name" value="GyrA/parC_rep"/>
</dbReference>
<dbReference type="InterPro" id="IPR035516">
    <property type="entry name" value="Gyrase/topoIV_suA_C"/>
</dbReference>
<feature type="coiled-coil region" evidence="11">
    <location>
        <begin position="436"/>
        <end position="463"/>
    </location>
</feature>
<evidence type="ECO:0000256" key="11">
    <source>
        <dbReference type="SAM" id="Coils"/>
    </source>
</evidence>
<dbReference type="SUPFAM" id="SSF56719">
    <property type="entry name" value="Type II DNA topoisomerase"/>
    <property type="match status" value="1"/>
</dbReference>
<reference evidence="13 14" key="1">
    <citation type="submission" date="2014-06" db="EMBL/GenBank/DDBJ databases">
        <title>Genome sequence of the intracellular symbiont Blattabacterium cuenoti, strain STAT from the wood feeding cockroach Salganea taiwanensis taiwanensis.</title>
        <authorList>
            <person name="Kinjo Y."/>
            <person name="Ohkuma M."/>
            <person name="Tokuda G."/>
        </authorList>
    </citation>
    <scope>NUCLEOTIDE SEQUENCE [LARGE SCALE GENOMIC DNA]</scope>
    <source>
        <strain evidence="13 14">STAT</strain>
    </source>
</reference>
<dbReference type="InterPro" id="IPR013757">
    <property type="entry name" value="Topo_IIA_A_a_sf"/>
</dbReference>
<keyword evidence="9" id="KW-0963">Cytoplasm</keyword>
<dbReference type="RefSeq" id="WP_119305378.1">
    <property type="nucleotide sequence ID" value="NZ_AP014608.1"/>
</dbReference>
<dbReference type="AlphaFoldDB" id="A0A224AJV0"/>
<comment type="catalytic activity">
    <reaction evidence="1 9 10">
        <text>ATP-dependent breakage, passage and rejoining of double-stranded DNA.</text>
        <dbReference type="EC" id="5.6.2.2"/>
    </reaction>
</comment>
<dbReference type="Gene3D" id="3.90.199.10">
    <property type="entry name" value="Topoisomerase II, domain 5"/>
    <property type="match status" value="1"/>
</dbReference>
<evidence type="ECO:0000256" key="8">
    <source>
        <dbReference type="ARBA" id="ARBA00063644"/>
    </source>
</evidence>
<comment type="miscellaneous">
    <text evidence="9">Few gyrases are as efficient as E.coli at forming negative supercoils. Not all organisms have 2 type II topoisomerases; in organisms with a single type II topoisomerase this enzyme also has to decatenate newly replicated chromosomes.</text>
</comment>
<dbReference type="EMBL" id="AP014608">
    <property type="protein sequence ID" value="BBA17088.1"/>
    <property type="molecule type" value="Genomic_DNA"/>
</dbReference>
<dbReference type="GO" id="GO:0005524">
    <property type="term" value="F:ATP binding"/>
    <property type="evidence" value="ECO:0007669"/>
    <property type="project" value="UniProtKB-UniRule"/>
</dbReference>
<evidence type="ECO:0000256" key="5">
    <source>
        <dbReference type="ARBA" id="ARBA00023029"/>
    </source>
</evidence>
<comment type="subcellular location">
    <subcellularLocation>
        <location evidence="9">Cytoplasm</location>
    </subcellularLocation>
</comment>
<keyword evidence="5 9" id="KW-0799">Topoisomerase</keyword>
<evidence type="ECO:0000313" key="13">
    <source>
        <dbReference type="EMBL" id="BBA17088.1"/>
    </source>
</evidence>
<dbReference type="PANTHER" id="PTHR43493">
    <property type="entry name" value="DNA GYRASE/TOPOISOMERASE SUBUNIT A"/>
    <property type="match status" value="1"/>
</dbReference>
<dbReference type="GO" id="GO:0009330">
    <property type="term" value="C:DNA topoisomerase type II (double strand cut, ATP-hydrolyzing) complex"/>
    <property type="evidence" value="ECO:0007669"/>
    <property type="project" value="TreeGrafter"/>
</dbReference>
<comment type="subunit">
    <text evidence="9">Heterotetramer, composed of two GyrA and two GyrB chains. In the heterotetramer, GyrA contains the active site tyrosine that forms a transient covalent intermediate with DNA, while GyrB binds cofactors and catalyzes ATP hydrolysis.</text>
</comment>
<dbReference type="FunFam" id="1.10.268.10:FF:000001">
    <property type="entry name" value="DNA gyrase subunit A"/>
    <property type="match status" value="1"/>
</dbReference>
<feature type="active site" description="O-(5'-phospho-DNA)-tyrosine intermediate" evidence="9 10">
    <location>
        <position position="123"/>
    </location>
</feature>
<comment type="function">
    <text evidence="9">A type II topoisomerase that negatively supercoils closed circular double-stranded (ds) DNA in an ATP-dependent manner to modulate DNA topology and maintain chromosomes in an underwound state. Negative supercoiling favors strand separation, and DNA replication, transcription, recombination and repair, all of which involve strand separation. Also able to catalyze the interconversion of other topological isomers of dsDNA rings, including catenanes and knotted rings. Type II topoisomerases break and join 2 DNA strands simultaneously in an ATP-dependent manner.</text>
</comment>
<evidence type="ECO:0000256" key="2">
    <source>
        <dbReference type="ARBA" id="ARBA00008263"/>
    </source>
</evidence>
<dbReference type="GO" id="GO:0005737">
    <property type="term" value="C:cytoplasm"/>
    <property type="evidence" value="ECO:0007669"/>
    <property type="project" value="UniProtKB-SubCell"/>
</dbReference>
<evidence type="ECO:0000256" key="1">
    <source>
        <dbReference type="ARBA" id="ARBA00000185"/>
    </source>
</evidence>
<dbReference type="Pfam" id="PF00521">
    <property type="entry name" value="DNA_topoisoIV"/>
    <property type="match status" value="1"/>
</dbReference>
<keyword evidence="14" id="KW-1185">Reference proteome</keyword>
<dbReference type="GO" id="GO:0003677">
    <property type="term" value="F:DNA binding"/>
    <property type="evidence" value="ECO:0007669"/>
    <property type="project" value="UniProtKB-UniRule"/>
</dbReference>
<comment type="subunit">
    <text evidence="8">Heterotetramer composed of ParC and ParE.</text>
</comment>
<sequence length="831" mass="94975">MNENEGEKLISINIEDEMKSSYIDYSMSVIVSRALPDVRDGLKPVHRRVLYGMYQLGVFSNSSYKKSARIVGEVLGKYHPHGDVSVYDTMVRMTQKWTLRYPLIDGQGNFGSLDADPPAAMRYTEVKMKRISEEMLLDIKKETVDMQLNFDDSLEEPTVLPTRIPNLIINGSSGIAVGMATNIPPHNLTETINAIFAYIDHNDLSIEEIMKYLKGPDFPTGGIIYGYDGVKNSFHTGKGRIVLRAKVHFEDLHGRACIIVDEIPYQVNKADMIARTVELMKEGKMEGIYQIRDESDRNGLRIVYILKQNANPNILLNKLFQFTSLQTYFNVNNIALVNGKPVQLNIKSFIQHFVDHRHNVIIRRTKYEHEKCQNRIHILLGFLKILDHLDPMIQLIQKSQNHSDACNRLIQEFGISKNQSKSILDMKLQNLTSLEIKKIRKEYNELVQKIEFYKNILKEHSTRTKIIKEELLEIQKKYKDKRRTQIDYSGDKINIEDLIENEQVVLTISHAGYIKRTSLSEYKRQGRGGVGNRGAIARESDFFKHLLVARNRQYLLFFTEKGKCFWLRVYEIPEGSKISKGRAIQNIIRLQQDDKVNACILAGDLSNKKYVKDYYVMMITKKGIIKKTPLENYSRPRKNGINAIVIRKEDSLIEAILTKGDSHVFIAIKSGRIIRFSEKKIRSTGRASSGVIGIHIRNQDMVVGMICVEGKEKGNLLVVSEKGFGKRSNIKNYRITNRGGKGIKTINITQKTGSLISIKYVTDQDDLMIIKKSGIIIRIPISDIRVMGRTTQGVRLINLKENDAIADVAKVYKPIMDNSLKSRNMLIPSDT</sequence>
<dbReference type="SUPFAM" id="SSF101904">
    <property type="entry name" value="GyrA/ParC C-terminal domain-like"/>
    <property type="match status" value="1"/>
</dbReference>
<evidence type="ECO:0000256" key="9">
    <source>
        <dbReference type="HAMAP-Rule" id="MF_01897"/>
    </source>
</evidence>
<evidence type="ECO:0000256" key="4">
    <source>
        <dbReference type="ARBA" id="ARBA00022840"/>
    </source>
</evidence>
<keyword evidence="3 9" id="KW-0547">Nucleotide-binding</keyword>
<dbReference type="InterPro" id="IPR013758">
    <property type="entry name" value="Topo_IIA_A/C_ab"/>
</dbReference>
<accession>A0A224AJV0</accession>
<evidence type="ECO:0000256" key="10">
    <source>
        <dbReference type="PROSITE-ProRule" id="PRU01384"/>
    </source>
</evidence>
<dbReference type="SMART" id="SM00434">
    <property type="entry name" value="TOP4c"/>
    <property type="match status" value="1"/>
</dbReference>
<keyword evidence="7 9" id="KW-0413">Isomerase</keyword>
<dbReference type="HAMAP" id="MF_01897">
    <property type="entry name" value="GyrA"/>
    <property type="match status" value="1"/>
</dbReference>
<dbReference type="NCBIfam" id="TIGR01063">
    <property type="entry name" value="gyrA"/>
    <property type="match status" value="1"/>
</dbReference>
<gene>
    <name evidence="9" type="primary">gyrA</name>
    <name evidence="13" type="ORF">STAT_152</name>
</gene>
<keyword evidence="11" id="KW-0175">Coiled coil</keyword>
<organism evidence="13 14">
    <name type="scientific">Blattabacterium cuenoti STAT</name>
    <dbReference type="NCBI Taxonomy" id="1457030"/>
    <lineage>
        <taxon>Bacteria</taxon>
        <taxon>Pseudomonadati</taxon>
        <taxon>Bacteroidota</taxon>
        <taxon>Flavobacteriia</taxon>
        <taxon>Flavobacteriales</taxon>
        <taxon>Blattabacteriaceae</taxon>
        <taxon>Blattabacterium</taxon>
    </lineage>
</organism>
<dbReference type="Gene3D" id="2.120.10.90">
    <property type="entry name" value="DNA gyrase/topoisomerase IV, subunit A, C-terminal"/>
    <property type="match status" value="1"/>
</dbReference>
<evidence type="ECO:0000256" key="6">
    <source>
        <dbReference type="ARBA" id="ARBA00023125"/>
    </source>
</evidence>
<evidence type="ECO:0000259" key="12">
    <source>
        <dbReference type="PROSITE" id="PS52040"/>
    </source>
</evidence>
<dbReference type="FunFam" id="3.90.199.10:FF:000001">
    <property type="entry name" value="DNA gyrase subunit A"/>
    <property type="match status" value="1"/>
</dbReference>
<dbReference type="Proteomes" id="UP000263619">
    <property type="component" value="Chromosome"/>
</dbReference>
<keyword evidence="4 9" id="KW-0067">ATP-binding</keyword>
<dbReference type="PANTHER" id="PTHR43493:SF5">
    <property type="entry name" value="DNA GYRASE SUBUNIT A, CHLOROPLASTIC_MITOCHONDRIAL"/>
    <property type="match status" value="1"/>
</dbReference>
<feature type="domain" description="Topo IIA-type catalytic" evidence="12">
    <location>
        <begin position="35"/>
        <end position="498"/>
    </location>
</feature>
<keyword evidence="6 9" id="KW-0238">DNA-binding</keyword>
<dbReference type="InterPro" id="IPR005743">
    <property type="entry name" value="GyrA"/>
</dbReference>
<dbReference type="CDD" id="cd00187">
    <property type="entry name" value="TOP4c"/>
    <property type="match status" value="1"/>
</dbReference>
<dbReference type="InterPro" id="IPR013760">
    <property type="entry name" value="Topo_IIA-like_dom_sf"/>
</dbReference>